<sequence>MASAKRKAISSSTSTLKKPEWATRAGDGSTSEAGIGAPAAAPPGALAPTFHAPVESPRPAMTACWIAYAVAASGGRLSGGGASIGRCCRRASTRRFARSYGVMSVLYGWRVERWAAAESQQLG</sequence>
<evidence type="ECO:0000313" key="2">
    <source>
        <dbReference type="EMBL" id="NPT58385.1"/>
    </source>
</evidence>
<proteinExistence type="predicted"/>
<dbReference type="Proteomes" id="UP000655523">
    <property type="component" value="Unassembled WGS sequence"/>
</dbReference>
<name>A0A972NVH5_9BURK</name>
<comment type="caution">
    <text evidence="2">The sequence shown here is derived from an EMBL/GenBank/DDBJ whole genome shotgun (WGS) entry which is preliminary data.</text>
</comment>
<evidence type="ECO:0000313" key="3">
    <source>
        <dbReference type="Proteomes" id="UP000655523"/>
    </source>
</evidence>
<evidence type="ECO:0000256" key="1">
    <source>
        <dbReference type="SAM" id="MobiDB-lite"/>
    </source>
</evidence>
<gene>
    <name evidence="2" type="ORF">GNZ13_28460</name>
</gene>
<feature type="region of interest" description="Disordered" evidence="1">
    <location>
        <begin position="1"/>
        <end position="40"/>
    </location>
</feature>
<dbReference type="AlphaFoldDB" id="A0A972NVH5"/>
<dbReference type="InterPro" id="IPR004913">
    <property type="entry name" value="Herpes_gJ"/>
</dbReference>
<accession>A0A972NVH5</accession>
<reference evidence="2 3" key="1">
    <citation type="submission" date="2019-11" db="EMBL/GenBank/DDBJ databases">
        <title>Metabolism of dissolved organic matter in forest soils.</title>
        <authorList>
            <person name="Cyle K.T."/>
            <person name="Wilhelm R.C."/>
            <person name="Martinez C.E."/>
        </authorList>
    </citation>
    <scope>NUCLEOTIDE SEQUENCE [LARGE SCALE GENOMIC DNA]</scope>
    <source>
        <strain evidence="2 3">5N</strain>
    </source>
</reference>
<protein>
    <submittedName>
        <fullName evidence="2">Uncharacterized protein</fullName>
    </submittedName>
</protein>
<keyword evidence="3" id="KW-1185">Reference proteome</keyword>
<dbReference type="EMBL" id="WOEZ01000161">
    <property type="protein sequence ID" value="NPT58385.1"/>
    <property type="molecule type" value="Genomic_DNA"/>
</dbReference>
<dbReference type="Pfam" id="PF03229">
    <property type="entry name" value="Alpha_GJ"/>
    <property type="match status" value="1"/>
</dbReference>
<organism evidence="2 3">
    <name type="scientific">Paraburkholderia elongata</name>
    <dbReference type="NCBI Taxonomy" id="2675747"/>
    <lineage>
        <taxon>Bacteria</taxon>
        <taxon>Pseudomonadati</taxon>
        <taxon>Pseudomonadota</taxon>
        <taxon>Betaproteobacteria</taxon>
        <taxon>Burkholderiales</taxon>
        <taxon>Burkholderiaceae</taxon>
        <taxon>Paraburkholderia</taxon>
    </lineage>
</organism>